<reference evidence="1 2" key="1">
    <citation type="journal article" date="2024" name="Science">
        <title>Giant polyketide synthase enzymes in the biosynthesis of giant marine polyether toxins.</title>
        <authorList>
            <person name="Fallon T.R."/>
            <person name="Shende V.V."/>
            <person name="Wierzbicki I.H."/>
            <person name="Pendleton A.L."/>
            <person name="Watervoot N.F."/>
            <person name="Auber R.P."/>
            <person name="Gonzalez D.J."/>
            <person name="Wisecaver J.H."/>
            <person name="Moore B.S."/>
        </authorList>
    </citation>
    <scope>NUCLEOTIDE SEQUENCE [LARGE SCALE GENOMIC DNA]</scope>
    <source>
        <strain evidence="1 2">12B1</strain>
    </source>
</reference>
<accession>A0AB34IA60</accession>
<gene>
    <name evidence="1" type="ORF">AB1Y20_017147</name>
</gene>
<dbReference type="Proteomes" id="UP001515480">
    <property type="component" value="Unassembled WGS sequence"/>
</dbReference>
<evidence type="ECO:0000313" key="1">
    <source>
        <dbReference type="EMBL" id="KAL1495287.1"/>
    </source>
</evidence>
<sequence>MVLLVAAPLLEGLERDARKSVERTLAAWQVDMWSAAQRLRKKTQTTPSRPQWLGTSTQLSVAIGGSIILGGAEEEPAIVPLATDATPTVKIAQLAMLQRSKSAAIAVVQREVASHQELRALQLKELVTHVSGVNLWFADAVSRGRWATLNVVCAALRLKYRAVWLLAWRPTCVQTTVTAKSAPGDHHGRARVSRQCGCQAPEGAAG</sequence>
<proteinExistence type="predicted"/>
<dbReference type="EMBL" id="JBGBPQ010000033">
    <property type="protein sequence ID" value="KAL1495287.1"/>
    <property type="molecule type" value="Genomic_DNA"/>
</dbReference>
<organism evidence="1 2">
    <name type="scientific">Prymnesium parvum</name>
    <name type="common">Toxic golden alga</name>
    <dbReference type="NCBI Taxonomy" id="97485"/>
    <lineage>
        <taxon>Eukaryota</taxon>
        <taxon>Haptista</taxon>
        <taxon>Haptophyta</taxon>
        <taxon>Prymnesiophyceae</taxon>
        <taxon>Prymnesiales</taxon>
        <taxon>Prymnesiaceae</taxon>
        <taxon>Prymnesium</taxon>
    </lineage>
</organism>
<dbReference type="AlphaFoldDB" id="A0AB34IA60"/>
<comment type="caution">
    <text evidence="1">The sequence shown here is derived from an EMBL/GenBank/DDBJ whole genome shotgun (WGS) entry which is preliminary data.</text>
</comment>
<evidence type="ECO:0000313" key="2">
    <source>
        <dbReference type="Proteomes" id="UP001515480"/>
    </source>
</evidence>
<name>A0AB34IA60_PRYPA</name>
<protein>
    <submittedName>
        <fullName evidence="1">Uncharacterized protein</fullName>
    </submittedName>
</protein>
<keyword evidence="2" id="KW-1185">Reference proteome</keyword>